<keyword evidence="1" id="KW-1133">Transmembrane helix</keyword>
<feature type="transmembrane region" description="Helical" evidence="1">
    <location>
        <begin position="95"/>
        <end position="114"/>
    </location>
</feature>
<keyword evidence="3" id="KW-1185">Reference proteome</keyword>
<keyword evidence="1" id="KW-0812">Transmembrane</keyword>
<reference evidence="2" key="1">
    <citation type="submission" date="2021-01" db="EMBL/GenBank/DDBJ databases">
        <title>Modified the classification status of verrucomicrobia.</title>
        <authorList>
            <person name="Feng X."/>
        </authorList>
    </citation>
    <scope>NUCLEOTIDE SEQUENCE</scope>
    <source>
        <strain evidence="2">KCTC 13126</strain>
    </source>
</reference>
<sequence>MKPAISWKPSLSTAKHLKNSSIILATLCLVAVPFCRGSVDDDFPIFVLPLFLLNFPLFFGAVLILVSRTEGKRTKDWTKVLFRGLPDGFARTYKLAFFTIWLIGMYLMVGPMLAGDKLPSLGISPAALFALVPAVFYLTSYGAYASVVVERINEAQQGGAGNVG</sequence>
<comment type="caution">
    <text evidence="2">The sequence shown here is derived from an EMBL/GenBank/DDBJ whole genome shotgun (WGS) entry which is preliminary data.</text>
</comment>
<organism evidence="2 3">
    <name type="scientific">Pelagicoccus mobilis</name>
    <dbReference type="NCBI Taxonomy" id="415221"/>
    <lineage>
        <taxon>Bacteria</taxon>
        <taxon>Pseudomonadati</taxon>
        <taxon>Verrucomicrobiota</taxon>
        <taxon>Opitutia</taxon>
        <taxon>Puniceicoccales</taxon>
        <taxon>Pelagicoccaceae</taxon>
        <taxon>Pelagicoccus</taxon>
    </lineage>
</organism>
<name>A0A934VSR7_9BACT</name>
<protein>
    <submittedName>
        <fullName evidence="2">Uncharacterized protein</fullName>
    </submittedName>
</protein>
<evidence type="ECO:0000256" key="1">
    <source>
        <dbReference type="SAM" id="Phobius"/>
    </source>
</evidence>
<evidence type="ECO:0000313" key="3">
    <source>
        <dbReference type="Proteomes" id="UP000617628"/>
    </source>
</evidence>
<dbReference type="EMBL" id="JAENIL010000123">
    <property type="protein sequence ID" value="MBK1880702.1"/>
    <property type="molecule type" value="Genomic_DNA"/>
</dbReference>
<feature type="transmembrane region" description="Helical" evidence="1">
    <location>
        <begin position="126"/>
        <end position="149"/>
    </location>
</feature>
<keyword evidence="1" id="KW-0472">Membrane</keyword>
<dbReference type="RefSeq" id="WP_200359942.1">
    <property type="nucleotide sequence ID" value="NZ_JAENIL010000123.1"/>
</dbReference>
<gene>
    <name evidence="2" type="ORF">JIN87_27720</name>
</gene>
<dbReference type="AlphaFoldDB" id="A0A934VSR7"/>
<dbReference type="Proteomes" id="UP000617628">
    <property type="component" value="Unassembled WGS sequence"/>
</dbReference>
<proteinExistence type="predicted"/>
<evidence type="ECO:0000313" key="2">
    <source>
        <dbReference type="EMBL" id="MBK1880702.1"/>
    </source>
</evidence>
<feature type="transmembrane region" description="Helical" evidence="1">
    <location>
        <begin position="47"/>
        <end position="66"/>
    </location>
</feature>
<accession>A0A934VSR7</accession>